<evidence type="ECO:0000313" key="3">
    <source>
        <dbReference type="Proteomes" id="UP000292855"/>
    </source>
</evidence>
<dbReference type="AlphaFoldDB" id="A0A4Q6XK48"/>
<protein>
    <recommendedName>
        <fullName evidence="1">Lantibiotic dehydratase N-terminal domain-containing protein</fullName>
    </recommendedName>
</protein>
<name>A0A4Q6XK48_9SPHI</name>
<gene>
    <name evidence="2" type="ORF">EWE74_14090</name>
</gene>
<comment type="caution">
    <text evidence="2">The sequence shown here is derived from an EMBL/GenBank/DDBJ whole genome shotgun (WGS) entry which is preliminary data.</text>
</comment>
<evidence type="ECO:0000259" key="1">
    <source>
        <dbReference type="Pfam" id="PF04738"/>
    </source>
</evidence>
<proteinExistence type="predicted"/>
<keyword evidence="3" id="KW-1185">Reference proteome</keyword>
<accession>A0A4Q6XK48</accession>
<dbReference type="OrthoDB" id="1273722at2"/>
<dbReference type="RefSeq" id="WP_130142151.1">
    <property type="nucleotide sequence ID" value="NZ_SGIT01000002.1"/>
</dbReference>
<feature type="domain" description="Lantibiotic dehydratase N-terminal" evidence="1">
    <location>
        <begin position="45"/>
        <end position="706"/>
    </location>
</feature>
<reference evidence="2 3" key="1">
    <citation type="submission" date="2019-02" db="EMBL/GenBank/DDBJ databases">
        <authorList>
            <person name="Li Y."/>
        </authorList>
    </citation>
    <scope>NUCLEOTIDE SEQUENCE [LARGE SCALE GENOMIC DNA]</scope>
    <source>
        <strain evidence="2 3">30C10-4-7</strain>
    </source>
</reference>
<organism evidence="2 3">
    <name type="scientific">Sphingobacterium corticibacterium</name>
    <dbReference type="NCBI Taxonomy" id="2484746"/>
    <lineage>
        <taxon>Bacteria</taxon>
        <taxon>Pseudomonadati</taxon>
        <taxon>Bacteroidota</taxon>
        <taxon>Sphingobacteriia</taxon>
        <taxon>Sphingobacteriales</taxon>
        <taxon>Sphingobacteriaceae</taxon>
        <taxon>Sphingobacterium</taxon>
    </lineage>
</organism>
<dbReference type="Proteomes" id="UP000292855">
    <property type="component" value="Unassembled WGS sequence"/>
</dbReference>
<evidence type="ECO:0000313" key="2">
    <source>
        <dbReference type="EMBL" id="RZF60233.1"/>
    </source>
</evidence>
<sequence>MRPTTNPYRPFERFVFRSPLYPFSTFVRHLAEISASAESFKTFFADKVIQEAIYLASPVLFEELLKFLERGLPNKKEEEKLRYSLVRYLSRMSTRCTPFGLFAGCSVGQLGSHTDILLEENKCYKRHTRLDMSYLCALSQDLGKSPDVRSHLRYFCNTSAYKLANEIRYVEYFYRGTRRVHHLSAVDHSEYLARVMEEASQGKRINELAALLVDDEISIEDASEFVAELVDSQLIFSELEPTVTGQEFLTKAIRHLDQLSTLSGGNGKVSETFHILKKVEALLETVDRTALGYTFPYYGGIRTEIDRLQTAYEPKHLFQTDMVKPAITAVAGQSVITNIMEALEFLNKLSPKTGETNLSRFRDAFRARYEDREVPLLNVLDNETGIGYGQTNSAGDINPLVDDLVIPVLNNSTVNVAGNKVQSLLLKKYIEAATTNQYTIELDDRDFSFLTAQQWDDLPTTMSVMFVLLQDDENASEIYIKSVGGPSATNLLGRFCHADTQIEAHVLDITQKEEELNPDVIFAEIAHLPESRTGNILLRPVLRKYEIPYLAKSGVDRDYQIPLSDLLVSVRNQKIRLRSKRLDKDIVPRLGSAHNFRINAMPVYQFLCDMQMQDRRPGLAFSWGAFAGECSWLPRVKYRNVILAAARWTVRRDEIKNLMDERDDMLLIIAITAWRQKLRIPVYAVLDEGDNELFIDFSNMLSVRTLLSTVKKRSSFVLEEFLFNPETAPVKGPEGTFTNEFIMSFYNGNQKH</sequence>
<dbReference type="Pfam" id="PF04738">
    <property type="entry name" value="Lant_dehydr_N"/>
    <property type="match status" value="1"/>
</dbReference>
<dbReference type="EMBL" id="SGIT01000002">
    <property type="protein sequence ID" value="RZF60233.1"/>
    <property type="molecule type" value="Genomic_DNA"/>
</dbReference>
<dbReference type="InterPro" id="IPR006827">
    <property type="entry name" value="Lant_deHydtase_N"/>
</dbReference>